<dbReference type="Gene3D" id="3.40.50.1170">
    <property type="entry name" value="L-asparaginase, N-terminal domain"/>
    <property type="match status" value="1"/>
</dbReference>
<evidence type="ECO:0000256" key="1">
    <source>
        <dbReference type="ARBA" id="ARBA00010518"/>
    </source>
</evidence>
<evidence type="ECO:0000256" key="9">
    <source>
        <dbReference type="PROSITE-ProRule" id="PRU10100"/>
    </source>
</evidence>
<dbReference type="SUPFAM" id="SSF53774">
    <property type="entry name" value="Glutaminase/Asparaginase"/>
    <property type="match status" value="1"/>
</dbReference>
<dbReference type="PROSITE" id="PS51732">
    <property type="entry name" value="ASN_GLN_ASE_3"/>
    <property type="match status" value="1"/>
</dbReference>
<dbReference type="PROSITE" id="PS00144">
    <property type="entry name" value="ASN_GLN_ASE_1"/>
    <property type="match status" value="1"/>
</dbReference>
<evidence type="ECO:0000259" key="11">
    <source>
        <dbReference type="Pfam" id="PF17763"/>
    </source>
</evidence>
<feature type="domain" description="L-asparaginase N-terminal" evidence="10">
    <location>
        <begin position="38"/>
        <end position="222"/>
    </location>
</feature>
<dbReference type="Gene3D" id="3.40.50.40">
    <property type="match status" value="1"/>
</dbReference>
<dbReference type="GO" id="GO:0004067">
    <property type="term" value="F:asparaginase activity"/>
    <property type="evidence" value="ECO:0007669"/>
    <property type="project" value="UniProtKB-UniRule"/>
</dbReference>
<dbReference type="PIRSF" id="PIRSF500176">
    <property type="entry name" value="L_ASNase"/>
    <property type="match status" value="1"/>
</dbReference>
<evidence type="ECO:0000256" key="4">
    <source>
        <dbReference type="ARBA" id="ARBA00022801"/>
    </source>
</evidence>
<dbReference type="PATRIC" id="fig|1398.26.peg.2183"/>
<dbReference type="SFLD" id="SFLDS00057">
    <property type="entry name" value="Glutaminase/Asparaginase"/>
    <property type="match status" value="1"/>
</dbReference>
<proteinExistence type="inferred from homology"/>
<dbReference type="GO" id="GO:0006520">
    <property type="term" value="P:amino acid metabolic process"/>
    <property type="evidence" value="ECO:0007669"/>
    <property type="project" value="InterPro"/>
</dbReference>
<dbReference type="PROSITE" id="PS00917">
    <property type="entry name" value="ASN_GLN_ASE_2"/>
    <property type="match status" value="1"/>
</dbReference>
<dbReference type="InterPro" id="IPR027473">
    <property type="entry name" value="L-asparaginase_C"/>
</dbReference>
<comment type="subunit">
    <text evidence="2">Homotetramer.</text>
</comment>
<dbReference type="InterPro" id="IPR020827">
    <property type="entry name" value="Asparaginase/glutaminase_AS1"/>
</dbReference>
<organism evidence="12 13">
    <name type="scientific">Heyndrickxia coagulans</name>
    <name type="common">Weizmannia coagulans</name>
    <dbReference type="NCBI Taxonomy" id="1398"/>
    <lineage>
        <taxon>Bacteria</taxon>
        <taxon>Bacillati</taxon>
        <taxon>Bacillota</taxon>
        <taxon>Bacilli</taxon>
        <taxon>Bacillales</taxon>
        <taxon>Bacillaceae</taxon>
        <taxon>Heyndrickxia</taxon>
    </lineage>
</organism>
<dbReference type="InterPro" id="IPR006034">
    <property type="entry name" value="Asparaginase/glutaminase-like"/>
</dbReference>
<feature type="active site" description="O-isoaspartyl threonine intermediate" evidence="6">
    <location>
        <position position="47"/>
    </location>
</feature>
<accession>A0A150K5T1</accession>
<evidence type="ECO:0000256" key="2">
    <source>
        <dbReference type="ARBA" id="ARBA00011881"/>
    </source>
</evidence>
<dbReference type="EMBL" id="LQYG01000029">
    <property type="protein sequence ID" value="KYC64304.1"/>
    <property type="molecule type" value="Genomic_DNA"/>
</dbReference>
<feature type="binding site" evidence="7">
    <location>
        <position position="89"/>
    </location>
    <ligand>
        <name>substrate</name>
    </ligand>
</feature>
<name>A0A150K5T1_HEYCO</name>
<reference evidence="12 13" key="1">
    <citation type="submission" date="2016-01" db="EMBL/GenBank/DDBJ databases">
        <title>Genome Sequences of Twelve Sporeforming Bacillus Species Isolated from Foods.</title>
        <authorList>
            <person name="Berendsen E.M."/>
            <person name="Wells-Bennik M.H."/>
            <person name="Krawcyk A.O."/>
            <person name="De Jong A."/>
            <person name="Holsappel S."/>
            <person name="Eijlander R.T."/>
            <person name="Kuipers O.P."/>
        </authorList>
    </citation>
    <scope>NUCLEOTIDE SEQUENCE [LARGE SCALE GENOMIC DNA]</scope>
    <source>
        <strain evidence="12 13">B4098</strain>
    </source>
</reference>
<keyword evidence="4 12" id="KW-0378">Hydrolase</keyword>
<dbReference type="CDD" id="cd08963">
    <property type="entry name" value="L-asparaginase_I"/>
    <property type="match status" value="1"/>
</dbReference>
<dbReference type="Pfam" id="PF00710">
    <property type="entry name" value="Asparaginase"/>
    <property type="match status" value="1"/>
</dbReference>
<dbReference type="PANTHER" id="PTHR11707">
    <property type="entry name" value="L-ASPARAGINASE"/>
    <property type="match status" value="1"/>
</dbReference>
<dbReference type="AlphaFoldDB" id="A0A150K5T1"/>
<evidence type="ECO:0000256" key="6">
    <source>
        <dbReference type="PIRSR" id="PIRSR001220-1"/>
    </source>
</evidence>
<feature type="binding site" evidence="7">
    <location>
        <begin position="120"/>
        <end position="121"/>
    </location>
    <ligand>
        <name>substrate</name>
    </ligand>
</feature>
<evidence type="ECO:0000259" key="10">
    <source>
        <dbReference type="Pfam" id="PF00710"/>
    </source>
</evidence>
<protein>
    <recommendedName>
        <fullName evidence="3">asparaginase</fullName>
        <ecNumber evidence="3">3.5.1.1</ecNumber>
    </recommendedName>
</protein>
<comment type="similarity">
    <text evidence="1">Belongs to the asparaginase 1 family.</text>
</comment>
<dbReference type="InterPro" id="IPR041725">
    <property type="entry name" value="L-asparaginase_I"/>
</dbReference>
<evidence type="ECO:0000256" key="5">
    <source>
        <dbReference type="ARBA" id="ARBA00049366"/>
    </source>
</evidence>
<evidence type="ECO:0000256" key="3">
    <source>
        <dbReference type="ARBA" id="ARBA00012920"/>
    </source>
</evidence>
<gene>
    <name evidence="12" type="ORF">B4098_1903</name>
</gene>
<evidence type="ECO:0000256" key="8">
    <source>
        <dbReference type="PROSITE-ProRule" id="PRU10099"/>
    </source>
</evidence>
<evidence type="ECO:0000256" key="7">
    <source>
        <dbReference type="PIRSR" id="PIRSR001220-2"/>
    </source>
</evidence>
<dbReference type="PIRSF" id="PIRSF001220">
    <property type="entry name" value="L-ASNase_gatD"/>
    <property type="match status" value="1"/>
</dbReference>
<dbReference type="Pfam" id="PF17763">
    <property type="entry name" value="Asparaginase_C"/>
    <property type="match status" value="1"/>
</dbReference>
<dbReference type="Proteomes" id="UP000075288">
    <property type="component" value="Unassembled WGS sequence"/>
</dbReference>
<dbReference type="SMART" id="SM00870">
    <property type="entry name" value="Asparaginase"/>
    <property type="match status" value="1"/>
</dbReference>
<dbReference type="InterPro" id="IPR027474">
    <property type="entry name" value="L-asparaginase_N"/>
</dbReference>
<evidence type="ECO:0000313" key="13">
    <source>
        <dbReference type="Proteomes" id="UP000075288"/>
    </source>
</evidence>
<dbReference type="InterPro" id="IPR006033">
    <property type="entry name" value="AsnA_fam"/>
</dbReference>
<dbReference type="InterPro" id="IPR036152">
    <property type="entry name" value="Asp/glu_Ase-like_sf"/>
</dbReference>
<sequence length="366" mass="41184">MKKLLEARQKIEREPQKSYNKLYWFPRQLEMKVAQMKKILLLATGGTIASVEGDEGLKPGLSGEDLLKYFQHASLSADVTAKILMNRDSTNMQPEHWVQIAKAVAEHYEQYDGFLITHGTDTLGYTSAALSYMLQGLNKPVVLTGSQVPISFKKTDAKKNLFNALRFACEEIGGVFVVFDGRVIMGTRAVKMRTKSYDAFESINHPYVAYVAGDEVHYHWRPQPPEQPFHIETSLSPDVFLLKLHPGTKPEIFDFLKEHYRGVIIESFGNGGVPFEGRNLLPKIKELTDAGIVVMISTQCLEEGHDLYLYEVGRKVAQYPVIVSGDMNTEAIVPKLMWALGKTDDPAEVKKIIETPLAYDLSQDWG</sequence>
<dbReference type="PRINTS" id="PR00139">
    <property type="entry name" value="ASNGLNASE"/>
</dbReference>
<dbReference type="PANTHER" id="PTHR11707:SF28">
    <property type="entry name" value="60 KDA LYSOPHOSPHOLIPASE"/>
    <property type="match status" value="1"/>
</dbReference>
<evidence type="ECO:0000313" key="12">
    <source>
        <dbReference type="EMBL" id="KYC64304.1"/>
    </source>
</evidence>
<feature type="active site" evidence="8">
    <location>
        <position position="47"/>
    </location>
</feature>
<dbReference type="NCBIfam" id="TIGR00519">
    <property type="entry name" value="asnASE_I"/>
    <property type="match status" value="1"/>
</dbReference>
<dbReference type="InterPro" id="IPR040919">
    <property type="entry name" value="Asparaginase_C"/>
</dbReference>
<dbReference type="InterPro" id="IPR027475">
    <property type="entry name" value="Asparaginase/glutaminase_AS2"/>
</dbReference>
<comment type="catalytic activity">
    <reaction evidence="5">
        <text>L-asparagine + H2O = L-aspartate + NH4(+)</text>
        <dbReference type="Rhea" id="RHEA:21016"/>
        <dbReference type="ChEBI" id="CHEBI:15377"/>
        <dbReference type="ChEBI" id="CHEBI:28938"/>
        <dbReference type="ChEBI" id="CHEBI:29991"/>
        <dbReference type="ChEBI" id="CHEBI:58048"/>
        <dbReference type="EC" id="3.5.1.1"/>
    </reaction>
</comment>
<dbReference type="FunFam" id="3.40.50.1170:FF:000001">
    <property type="entry name" value="L-asparaginase 2"/>
    <property type="match status" value="1"/>
</dbReference>
<feature type="active site" evidence="9">
    <location>
        <position position="120"/>
    </location>
</feature>
<dbReference type="EC" id="3.5.1.1" evidence="3"/>
<dbReference type="InterPro" id="IPR037152">
    <property type="entry name" value="L-asparaginase_N_sf"/>
</dbReference>
<feature type="domain" description="Asparaginase/glutaminase C-terminal" evidence="11">
    <location>
        <begin position="238"/>
        <end position="352"/>
    </location>
</feature>
<comment type="caution">
    <text evidence="12">The sequence shown here is derived from an EMBL/GenBank/DDBJ whole genome shotgun (WGS) entry which is preliminary data.</text>
</comment>